<dbReference type="RefSeq" id="WP_118160327.1">
    <property type="nucleotide sequence ID" value="NZ_QRYC01000010.1"/>
</dbReference>
<proteinExistence type="predicted"/>
<dbReference type="Proteomes" id="UP000284243">
    <property type="component" value="Unassembled WGS sequence"/>
</dbReference>
<organism evidence="1 2">
    <name type="scientific">Odoribacter splanchnicus</name>
    <dbReference type="NCBI Taxonomy" id="28118"/>
    <lineage>
        <taxon>Bacteria</taxon>
        <taxon>Pseudomonadati</taxon>
        <taxon>Bacteroidota</taxon>
        <taxon>Bacteroidia</taxon>
        <taxon>Bacteroidales</taxon>
        <taxon>Odoribacteraceae</taxon>
        <taxon>Odoribacter</taxon>
    </lineage>
</organism>
<dbReference type="AlphaFoldDB" id="A0A412TRM5"/>
<name>A0A412TRM5_9BACT</name>
<dbReference type="EMBL" id="QRYC01000010">
    <property type="protein sequence ID" value="RGU56428.1"/>
    <property type="molecule type" value="Genomic_DNA"/>
</dbReference>
<evidence type="ECO:0000313" key="1">
    <source>
        <dbReference type="EMBL" id="RGU56428.1"/>
    </source>
</evidence>
<sequence>MKYLYCIVIFCFLGCTCKKGEIPEGSICPEYGSSIGRHFTWDEADSVKQKAAYFLLSQINSYTCNSAGQTVSETIPPAFLIRHIESKVGQYRTCSWLKGMTFETFSEYLLPYRVGDEDPFRFPGPDTLYRTKFDYLVRHYDDCRNSPYQLGHFLLKAFSAGEAKFPGELVPEVYKLRFLGIPATIDFLPVTERENLKSAWIYIPDDRLQPQAPGYMQTGRIGKVYRKTFSRQPIPQSQDGEYIPSFFRNAFQKDVTDQYLHTQQVTLSVPAGMTAKHVYLAMYTDREWVPVSWSKVVQGQCCFTRLGTNTVYLPVYYQDSVSAPWAPPFILYSNGDMQHFMPDKTLDTLVVSRIRPYYDNSDRLNHYFPGSHFESADDSKFENNKKNYPIPCHPHYKWGHIRFDTLQEKRFWRHSGKEKFTFHLAELQFLDERGQVLKGRFFGPDIQEVQVVTDNNPDTYKSYKGWIGIDFGKRVKIAEIRYLLPGDGYQVRRGHRYELFYFYDRCWKSAGVQTACREEVRFSGIPAGCLYQLLDLDNDEYSTMFTVENRKIRFH</sequence>
<gene>
    <name evidence="1" type="ORF">DWW57_09240</name>
</gene>
<reference evidence="1 2" key="1">
    <citation type="submission" date="2018-08" db="EMBL/GenBank/DDBJ databases">
        <title>A genome reference for cultivated species of the human gut microbiota.</title>
        <authorList>
            <person name="Zou Y."/>
            <person name="Xue W."/>
            <person name="Luo G."/>
        </authorList>
    </citation>
    <scope>NUCLEOTIDE SEQUENCE [LARGE SCALE GENOMIC DNA]</scope>
    <source>
        <strain evidence="1 2">AF16-14</strain>
    </source>
</reference>
<accession>A0A412TRM5</accession>
<comment type="caution">
    <text evidence="1">The sequence shown here is derived from an EMBL/GenBank/DDBJ whole genome shotgun (WGS) entry which is preliminary data.</text>
</comment>
<evidence type="ECO:0000313" key="2">
    <source>
        <dbReference type="Proteomes" id="UP000284243"/>
    </source>
</evidence>
<protein>
    <submittedName>
        <fullName evidence="1">Uncharacterized protein</fullName>
    </submittedName>
</protein>